<protein>
    <submittedName>
        <fullName evidence="2">Uncharacterized protein</fullName>
    </submittedName>
</protein>
<proteinExistence type="predicted"/>
<evidence type="ECO:0000313" key="3">
    <source>
        <dbReference type="Proteomes" id="UP000324222"/>
    </source>
</evidence>
<gene>
    <name evidence="2" type="ORF">E2C01_009427</name>
</gene>
<accession>A0A5B7D4S7</accession>
<dbReference type="EMBL" id="VSRR010000519">
    <property type="protein sequence ID" value="MPC16598.1"/>
    <property type="molecule type" value="Genomic_DNA"/>
</dbReference>
<comment type="caution">
    <text evidence="2">The sequence shown here is derived from an EMBL/GenBank/DDBJ whole genome shotgun (WGS) entry which is preliminary data.</text>
</comment>
<keyword evidence="3" id="KW-1185">Reference proteome</keyword>
<feature type="region of interest" description="Disordered" evidence="1">
    <location>
        <begin position="14"/>
        <end position="37"/>
    </location>
</feature>
<dbReference type="AlphaFoldDB" id="A0A5B7D4S7"/>
<name>A0A5B7D4S7_PORTR</name>
<organism evidence="2 3">
    <name type="scientific">Portunus trituberculatus</name>
    <name type="common">Swimming crab</name>
    <name type="synonym">Neptunus trituberculatus</name>
    <dbReference type="NCBI Taxonomy" id="210409"/>
    <lineage>
        <taxon>Eukaryota</taxon>
        <taxon>Metazoa</taxon>
        <taxon>Ecdysozoa</taxon>
        <taxon>Arthropoda</taxon>
        <taxon>Crustacea</taxon>
        <taxon>Multicrustacea</taxon>
        <taxon>Malacostraca</taxon>
        <taxon>Eumalacostraca</taxon>
        <taxon>Eucarida</taxon>
        <taxon>Decapoda</taxon>
        <taxon>Pleocyemata</taxon>
        <taxon>Brachyura</taxon>
        <taxon>Eubrachyura</taxon>
        <taxon>Portunoidea</taxon>
        <taxon>Portunidae</taxon>
        <taxon>Portuninae</taxon>
        <taxon>Portunus</taxon>
    </lineage>
</organism>
<evidence type="ECO:0000313" key="2">
    <source>
        <dbReference type="EMBL" id="MPC16598.1"/>
    </source>
</evidence>
<reference evidence="2 3" key="1">
    <citation type="submission" date="2019-05" db="EMBL/GenBank/DDBJ databases">
        <title>Another draft genome of Portunus trituberculatus and its Hox gene families provides insights of decapod evolution.</title>
        <authorList>
            <person name="Jeong J.-H."/>
            <person name="Song I."/>
            <person name="Kim S."/>
            <person name="Choi T."/>
            <person name="Kim D."/>
            <person name="Ryu S."/>
            <person name="Kim W."/>
        </authorList>
    </citation>
    <scope>NUCLEOTIDE SEQUENCE [LARGE SCALE GENOMIC DNA]</scope>
    <source>
        <tissue evidence="2">Muscle</tissue>
    </source>
</reference>
<dbReference type="Proteomes" id="UP000324222">
    <property type="component" value="Unassembled WGS sequence"/>
</dbReference>
<evidence type="ECO:0000256" key="1">
    <source>
        <dbReference type="SAM" id="MobiDB-lite"/>
    </source>
</evidence>
<sequence length="97" mass="10762">MCLVPALLPPAIPQPKAVSHMNSSRGSRHTQPHIPVLLNDRDPAATFKIQTLDLPHSYMGKRSQNNAKIGDLLLRIPFLLLSLPCAEETNTATERVW</sequence>